<dbReference type="InterPro" id="IPR011747">
    <property type="entry name" value="CHP02241"/>
</dbReference>
<keyword evidence="2" id="KW-1185">Reference proteome</keyword>
<dbReference type="PANTHER" id="PTHR38009:SF1">
    <property type="entry name" value="CONSERVED HYPOTHETICAL PHAGE TAIL PROTEIN"/>
    <property type="match status" value="1"/>
</dbReference>
<accession>X0QBE1</accession>
<dbReference type="AlphaFoldDB" id="X0QBE1"/>
<evidence type="ECO:0000313" key="2">
    <source>
        <dbReference type="Proteomes" id="UP000019491"/>
    </source>
</evidence>
<name>X0QBE1_RHOWR</name>
<reference evidence="1 2" key="1">
    <citation type="submission" date="2014-02" db="EMBL/GenBank/DDBJ databases">
        <title>Whole genome shotgun sequence of Rhodococcus wratislaviensis NBRC 100605.</title>
        <authorList>
            <person name="Hosoyama A."/>
            <person name="Tsuchikane K."/>
            <person name="Yoshida I."/>
            <person name="Ohji S."/>
            <person name="Ichikawa N."/>
            <person name="Yamazoe A."/>
            <person name="Fujita N."/>
        </authorList>
    </citation>
    <scope>NUCLEOTIDE SEQUENCE [LARGE SCALE GENOMIC DNA]</scope>
    <source>
        <strain evidence="1 2">NBRC 100605</strain>
    </source>
</reference>
<dbReference type="PANTHER" id="PTHR38009">
    <property type="entry name" value="CONSERVED HYPOTHETICAL PHAGE TAIL PROTEIN"/>
    <property type="match status" value="1"/>
</dbReference>
<evidence type="ECO:0000313" key="1">
    <source>
        <dbReference type="EMBL" id="GAF48251.1"/>
    </source>
</evidence>
<comment type="caution">
    <text evidence="1">The sequence shown here is derived from an EMBL/GenBank/DDBJ whole genome shotgun (WGS) entry which is preliminary data.</text>
</comment>
<dbReference type="InterPro" id="IPR010667">
    <property type="entry name" value="Phage_T4_Gp19"/>
</dbReference>
<evidence type="ECO:0008006" key="3">
    <source>
        <dbReference type="Google" id="ProtNLM"/>
    </source>
</evidence>
<gene>
    <name evidence="1" type="ORF">RW1_051_00150</name>
</gene>
<dbReference type="OrthoDB" id="9799891at2"/>
<dbReference type="GO" id="GO:0005198">
    <property type="term" value="F:structural molecule activity"/>
    <property type="evidence" value="ECO:0007669"/>
    <property type="project" value="InterPro"/>
</dbReference>
<organism evidence="1 2">
    <name type="scientific">Rhodococcus wratislaviensis NBRC 100605</name>
    <dbReference type="NCBI Taxonomy" id="1219028"/>
    <lineage>
        <taxon>Bacteria</taxon>
        <taxon>Bacillati</taxon>
        <taxon>Actinomycetota</taxon>
        <taxon>Actinomycetes</taxon>
        <taxon>Mycobacteriales</taxon>
        <taxon>Nocardiaceae</taxon>
        <taxon>Rhodococcus</taxon>
    </lineage>
</organism>
<dbReference type="Pfam" id="PF06841">
    <property type="entry name" value="Phage_T4_gp19"/>
    <property type="match status" value="1"/>
</dbReference>
<dbReference type="Proteomes" id="UP000019491">
    <property type="component" value="Unassembled WGS sequence"/>
</dbReference>
<protein>
    <recommendedName>
        <fullName evidence="3">Phage tail protein</fullName>
    </recommendedName>
</protein>
<dbReference type="RefSeq" id="WP_052033508.1">
    <property type="nucleotide sequence ID" value="NZ_BAWF01000051.1"/>
</dbReference>
<dbReference type="EMBL" id="BAWF01000051">
    <property type="protein sequence ID" value="GAF48251.1"/>
    <property type="molecule type" value="Genomic_DNA"/>
</dbReference>
<sequence>MSLGFDSTTGIRLDPPLNHNFLVLLAETTSAKSFLVSGIPSPSGDALVGGFTECDGLKMLQEDEKRHEGGLNNTEHRFPTRITWPNLVLSRGVSRISQSGWDWLYGFGDGRVKRMDGIVVLMDQGRIPHNIWKFRRGFPVRFEGPKLKATANDVSVETLEIAHEGLWQLSVLQLGTETLGVST</sequence>
<proteinExistence type="predicted"/>
<dbReference type="NCBIfam" id="TIGR02241">
    <property type="entry name" value="conserved hypothetical phage tail region protein"/>
    <property type="match status" value="1"/>
</dbReference>